<feature type="compositionally biased region" description="Polar residues" evidence="1">
    <location>
        <begin position="84"/>
        <end position="111"/>
    </location>
</feature>
<evidence type="ECO:0000313" key="3">
    <source>
        <dbReference type="Proteomes" id="UP001215712"/>
    </source>
</evidence>
<reference evidence="2" key="1">
    <citation type="journal article" date="2023" name="IMA Fungus">
        <title>Comparative genomic study of the Penicillium genus elucidates a diverse pangenome and 15 lateral gene transfer events.</title>
        <authorList>
            <person name="Petersen C."/>
            <person name="Sorensen T."/>
            <person name="Nielsen M.R."/>
            <person name="Sondergaard T.E."/>
            <person name="Sorensen J.L."/>
            <person name="Fitzpatrick D.A."/>
            <person name="Frisvad J.C."/>
            <person name="Nielsen K.L."/>
        </authorList>
    </citation>
    <scope>NUCLEOTIDE SEQUENCE</scope>
    <source>
        <strain evidence="2">IBT 17514</strain>
    </source>
</reference>
<feature type="compositionally biased region" description="Polar residues" evidence="1">
    <location>
        <begin position="262"/>
        <end position="282"/>
    </location>
</feature>
<feature type="region of interest" description="Disordered" evidence="1">
    <location>
        <begin position="60"/>
        <end position="111"/>
    </location>
</feature>
<protein>
    <submittedName>
        <fullName evidence="2">Uncharacterized protein</fullName>
    </submittedName>
</protein>
<gene>
    <name evidence="2" type="ORF">N7493_000456</name>
</gene>
<name>A0AAD6HWB8_9EURO</name>
<dbReference type="EMBL" id="JAQJAN010000001">
    <property type="protein sequence ID" value="KAJ5740584.1"/>
    <property type="molecule type" value="Genomic_DNA"/>
</dbReference>
<accession>A0AAD6HWB8</accession>
<reference evidence="2" key="2">
    <citation type="submission" date="2023-01" db="EMBL/GenBank/DDBJ databases">
        <authorList>
            <person name="Petersen C."/>
        </authorList>
    </citation>
    <scope>NUCLEOTIDE SEQUENCE</scope>
    <source>
        <strain evidence="2">IBT 17514</strain>
    </source>
</reference>
<feature type="region of interest" description="Disordered" evidence="1">
    <location>
        <begin position="262"/>
        <end position="289"/>
    </location>
</feature>
<evidence type="ECO:0000313" key="2">
    <source>
        <dbReference type="EMBL" id="KAJ5740584.1"/>
    </source>
</evidence>
<dbReference type="Proteomes" id="UP001215712">
    <property type="component" value="Unassembled WGS sequence"/>
</dbReference>
<dbReference type="AlphaFoldDB" id="A0AAD6HWB8"/>
<proteinExistence type="predicted"/>
<keyword evidence="3" id="KW-1185">Reference proteome</keyword>
<sequence length="317" mass="34283">MRPRLLKPGALPLLALVVFSLLTLVPSLPSIYNLKLADWTYFVQGAPQVPLIKDVVAGPQSAETHLGDPRTPWNPAAPSRSRLNRSTRSARLTNGAPTILSETGSENTSRASYPASESTFLFSRRARAFRSYFIQQFDDYQFLTPFSTRISAGAVSPDPTLVPNLTSTPTALDTTMPDTAFKTSNDSALLSTSSPSTSGLQLPLGEVWQQVCQRTINLWNLANEAPNSPLPHLVKWGTPYLQSAFLSDSKASDAPITLNSQLNEPSSDQECSELSSASNKTHTPYDLTTDAAGRHSSELQGSCMAVVIGLVAGIIWF</sequence>
<evidence type="ECO:0000256" key="1">
    <source>
        <dbReference type="SAM" id="MobiDB-lite"/>
    </source>
</evidence>
<comment type="caution">
    <text evidence="2">The sequence shown here is derived from an EMBL/GenBank/DDBJ whole genome shotgun (WGS) entry which is preliminary data.</text>
</comment>
<organism evidence="2 3">
    <name type="scientific">Penicillium malachiteum</name>
    <dbReference type="NCBI Taxonomy" id="1324776"/>
    <lineage>
        <taxon>Eukaryota</taxon>
        <taxon>Fungi</taxon>
        <taxon>Dikarya</taxon>
        <taxon>Ascomycota</taxon>
        <taxon>Pezizomycotina</taxon>
        <taxon>Eurotiomycetes</taxon>
        <taxon>Eurotiomycetidae</taxon>
        <taxon>Eurotiales</taxon>
        <taxon>Aspergillaceae</taxon>
        <taxon>Penicillium</taxon>
    </lineage>
</organism>